<keyword evidence="1" id="KW-0472">Membrane</keyword>
<evidence type="ECO:0000256" key="2">
    <source>
        <dbReference type="SAM" id="SignalP"/>
    </source>
</evidence>
<evidence type="ECO:0000256" key="1">
    <source>
        <dbReference type="SAM" id="Phobius"/>
    </source>
</evidence>
<dbReference type="AlphaFoldDB" id="A0AAJ6BPA5"/>
<reference evidence="3" key="1">
    <citation type="submission" date="2023-03" db="EMBL/GenBank/DDBJ databases">
        <title>Andean soil-derived lignocellulolytic bacterial consortium as a source of novel taxa and putative plastic-active enzymes.</title>
        <authorList>
            <person name="Diaz-Garcia L."/>
            <person name="Chuvochina M."/>
            <person name="Feuerriegel G."/>
            <person name="Bunk B."/>
            <person name="Sproer C."/>
            <person name="Streit W.R."/>
            <person name="Rodriguez L.M."/>
            <person name="Overmann J."/>
            <person name="Jimenez D.J."/>
        </authorList>
    </citation>
    <scope>NUCLEOTIDE SEQUENCE</scope>
    <source>
        <strain evidence="3">MAG 26</strain>
    </source>
</reference>
<proteinExistence type="predicted"/>
<organism evidence="3 4">
    <name type="scientific">Candidatus Andeanibacterium colombiense</name>
    <dbReference type="NCBI Taxonomy" id="3121345"/>
    <lineage>
        <taxon>Bacteria</taxon>
        <taxon>Pseudomonadati</taxon>
        <taxon>Pseudomonadota</taxon>
        <taxon>Alphaproteobacteria</taxon>
        <taxon>Sphingomonadales</taxon>
        <taxon>Sphingomonadaceae</taxon>
        <taxon>Candidatus Andeanibacterium</taxon>
    </lineage>
</organism>
<evidence type="ECO:0000313" key="4">
    <source>
        <dbReference type="Proteomes" id="UP001218362"/>
    </source>
</evidence>
<keyword evidence="1" id="KW-0812">Transmembrane</keyword>
<feature type="transmembrane region" description="Helical" evidence="1">
    <location>
        <begin position="268"/>
        <end position="295"/>
    </location>
</feature>
<dbReference type="Pfam" id="PF13795">
    <property type="entry name" value="HupE_UreJ_2"/>
    <property type="match status" value="1"/>
</dbReference>
<feature type="transmembrane region" description="Helical" evidence="1">
    <location>
        <begin position="236"/>
        <end position="256"/>
    </location>
</feature>
<dbReference type="EMBL" id="CP119316">
    <property type="protein sequence ID" value="WEK46240.1"/>
    <property type="molecule type" value="Genomic_DNA"/>
</dbReference>
<feature type="transmembrane region" description="Helical" evidence="1">
    <location>
        <begin position="307"/>
        <end position="325"/>
    </location>
</feature>
<evidence type="ECO:0000313" key="3">
    <source>
        <dbReference type="EMBL" id="WEK46240.1"/>
    </source>
</evidence>
<feature type="transmembrane region" description="Helical" evidence="1">
    <location>
        <begin position="206"/>
        <end position="224"/>
    </location>
</feature>
<dbReference type="Proteomes" id="UP001218362">
    <property type="component" value="Chromosome"/>
</dbReference>
<dbReference type="KEGG" id="acob:P0Y56_14680"/>
<accession>A0AAJ6BPA5</accession>
<keyword evidence="1" id="KW-1133">Transmembrane helix</keyword>
<gene>
    <name evidence="3" type="ORF">P0Y56_14680</name>
</gene>
<name>A0AAJ6BPA5_9SPHN</name>
<feature type="chain" id="PRO_5042541794" evidence="2">
    <location>
        <begin position="23"/>
        <end position="337"/>
    </location>
</feature>
<sequence>MRLRLLIAAVLLALGLTGQAAAHEVRPAYLEITERADGKADILWKQPSIGLLAVAIDPQIQGDLLKRAPDSAQSAENFEIRRWRNVDLGGKGLDKRQVKIAGLERTITDTLVLVRLKDGDQISQVLTPAAPGFTIDAHAGAAVPAYLVLGIEHILTGIDHLLFVFGLLLLSSGWRQLLKTITAFTVAHSITLALTALKLISVNPQLIEAMVAYSILFLAVELMRKQRGYDGITQRRPWLIAFGFGLLHGAAFAGALKEIGLPEGNIPASLFLFNVGVEIGQLVFVGICFAAIRALKHIRWPERTPRLAWTAASYAIGSFAMFWFLERLHTALDVALA</sequence>
<feature type="transmembrane region" description="Helical" evidence="1">
    <location>
        <begin position="145"/>
        <end position="170"/>
    </location>
</feature>
<dbReference type="InterPro" id="IPR032809">
    <property type="entry name" value="Put_HupE_UreJ"/>
</dbReference>
<protein>
    <submittedName>
        <fullName evidence="3">HupE/UreJ family protein</fullName>
    </submittedName>
</protein>
<keyword evidence="2" id="KW-0732">Signal</keyword>
<feature type="signal peptide" evidence="2">
    <location>
        <begin position="1"/>
        <end position="22"/>
    </location>
</feature>
<feature type="transmembrane region" description="Helical" evidence="1">
    <location>
        <begin position="177"/>
        <end position="200"/>
    </location>
</feature>